<dbReference type="Gene3D" id="1.10.1220.10">
    <property type="entry name" value="Met repressor-like"/>
    <property type="match status" value="1"/>
</dbReference>
<accession>A0ABW1R9R7</accession>
<dbReference type="InterPro" id="IPR007337">
    <property type="entry name" value="RelB/DinJ"/>
</dbReference>
<comment type="caution">
    <text evidence="3">The sequence shown here is derived from an EMBL/GenBank/DDBJ whole genome shotgun (WGS) entry which is preliminary data.</text>
</comment>
<name>A0ABW1R9R7_9LACO</name>
<keyword evidence="4" id="KW-1185">Reference proteome</keyword>
<evidence type="ECO:0000313" key="3">
    <source>
        <dbReference type="EMBL" id="MFC6169630.1"/>
    </source>
</evidence>
<dbReference type="PANTHER" id="PTHR38781">
    <property type="entry name" value="ANTITOXIN DINJ-RELATED"/>
    <property type="match status" value="1"/>
</dbReference>
<comment type="similarity">
    <text evidence="1">Belongs to the RelB/DinJ antitoxin family.</text>
</comment>
<dbReference type="RefSeq" id="WP_125551428.1">
    <property type="nucleotide sequence ID" value="NZ_JBHSSL010000020.1"/>
</dbReference>
<evidence type="ECO:0000256" key="2">
    <source>
        <dbReference type="ARBA" id="ARBA00022649"/>
    </source>
</evidence>
<dbReference type="InterPro" id="IPR013321">
    <property type="entry name" value="Arc_rbn_hlx_hlx"/>
</dbReference>
<dbReference type="Pfam" id="PF04221">
    <property type="entry name" value="RelB"/>
    <property type="match status" value="1"/>
</dbReference>
<evidence type="ECO:0000256" key="1">
    <source>
        <dbReference type="ARBA" id="ARBA00010562"/>
    </source>
</evidence>
<sequence length="84" mass="9540">MAKSTISIRVDEDLKKETEKTLDSMGLNITTAFTIFAKTLVKEQRFPFEITADPFYGKENQAYLKRAIKDLEDNGGNAHELIND</sequence>
<keyword evidence="2" id="KW-1277">Toxin-antitoxin system</keyword>
<dbReference type="NCBIfam" id="TIGR02384">
    <property type="entry name" value="RelB_DinJ"/>
    <property type="match status" value="1"/>
</dbReference>
<evidence type="ECO:0000313" key="4">
    <source>
        <dbReference type="Proteomes" id="UP001596289"/>
    </source>
</evidence>
<protein>
    <submittedName>
        <fullName evidence="3">Type II toxin-antitoxin system RelB/DinJ family antitoxin</fullName>
    </submittedName>
</protein>
<dbReference type="PANTHER" id="PTHR38781:SF1">
    <property type="entry name" value="ANTITOXIN DINJ-RELATED"/>
    <property type="match status" value="1"/>
</dbReference>
<gene>
    <name evidence="3" type="ORF">ACFQGP_03430</name>
</gene>
<organism evidence="3 4">
    <name type="scientific">Loigolactobacillus jiayinensis</name>
    <dbReference type="NCBI Taxonomy" id="2486016"/>
    <lineage>
        <taxon>Bacteria</taxon>
        <taxon>Bacillati</taxon>
        <taxon>Bacillota</taxon>
        <taxon>Bacilli</taxon>
        <taxon>Lactobacillales</taxon>
        <taxon>Lactobacillaceae</taxon>
        <taxon>Loigolactobacillus</taxon>
    </lineage>
</organism>
<reference evidence="4" key="1">
    <citation type="journal article" date="2019" name="Int. J. Syst. Evol. Microbiol.">
        <title>The Global Catalogue of Microorganisms (GCM) 10K type strain sequencing project: providing services to taxonomists for standard genome sequencing and annotation.</title>
        <authorList>
            <consortium name="The Broad Institute Genomics Platform"/>
            <consortium name="The Broad Institute Genome Sequencing Center for Infectious Disease"/>
            <person name="Wu L."/>
            <person name="Ma J."/>
        </authorList>
    </citation>
    <scope>NUCLEOTIDE SEQUENCE [LARGE SCALE GENOMIC DNA]</scope>
    <source>
        <strain evidence="4">CCM 8904</strain>
    </source>
</reference>
<dbReference type="EMBL" id="JBHSSL010000020">
    <property type="protein sequence ID" value="MFC6169630.1"/>
    <property type="molecule type" value="Genomic_DNA"/>
</dbReference>
<dbReference type="Proteomes" id="UP001596289">
    <property type="component" value="Unassembled WGS sequence"/>
</dbReference>
<proteinExistence type="inferred from homology"/>